<dbReference type="SUPFAM" id="SSF52047">
    <property type="entry name" value="RNI-like"/>
    <property type="match status" value="1"/>
</dbReference>
<dbReference type="InterPro" id="IPR027417">
    <property type="entry name" value="P-loop_NTPase"/>
</dbReference>
<keyword evidence="6" id="KW-0067">ATP-binding</keyword>
<dbReference type="SMART" id="SM01288">
    <property type="entry name" value="FISNA"/>
    <property type="match status" value="1"/>
</dbReference>
<keyword evidence="4" id="KW-0677">Repeat</keyword>
<dbReference type="InterPro" id="IPR032675">
    <property type="entry name" value="LRR_dom_sf"/>
</dbReference>
<evidence type="ECO:0000256" key="4">
    <source>
        <dbReference type="ARBA" id="ARBA00022737"/>
    </source>
</evidence>
<dbReference type="Proteomes" id="UP000694523">
    <property type="component" value="Unplaced"/>
</dbReference>
<dbReference type="Gene3D" id="3.40.50.300">
    <property type="entry name" value="P-loop containing nucleotide triphosphate hydrolases"/>
    <property type="match status" value="1"/>
</dbReference>
<dbReference type="Pfam" id="PF05729">
    <property type="entry name" value="NACHT"/>
    <property type="match status" value="1"/>
</dbReference>
<dbReference type="FunFam" id="3.40.50.300:FF:000210">
    <property type="entry name" value="Si:dkey-16p6.1"/>
    <property type="match status" value="1"/>
</dbReference>
<organism evidence="9 10">
    <name type="scientific">Neogobius melanostomus</name>
    <name type="common">round goby</name>
    <dbReference type="NCBI Taxonomy" id="47308"/>
    <lineage>
        <taxon>Eukaryota</taxon>
        <taxon>Metazoa</taxon>
        <taxon>Chordata</taxon>
        <taxon>Craniata</taxon>
        <taxon>Vertebrata</taxon>
        <taxon>Euteleostomi</taxon>
        <taxon>Actinopterygii</taxon>
        <taxon>Neopterygii</taxon>
        <taxon>Teleostei</taxon>
        <taxon>Neoteleostei</taxon>
        <taxon>Acanthomorphata</taxon>
        <taxon>Gobiaria</taxon>
        <taxon>Gobiiformes</taxon>
        <taxon>Gobioidei</taxon>
        <taxon>Gobiidae</taxon>
        <taxon>Benthophilinae</taxon>
        <taxon>Neogobiini</taxon>
        <taxon>Neogobius</taxon>
    </lineage>
</organism>
<evidence type="ECO:0000256" key="6">
    <source>
        <dbReference type="ARBA" id="ARBA00022840"/>
    </source>
</evidence>
<dbReference type="InterPro" id="IPR051261">
    <property type="entry name" value="NLR"/>
</dbReference>
<proteinExistence type="predicted"/>
<evidence type="ECO:0000256" key="2">
    <source>
        <dbReference type="ARBA" id="ARBA00022490"/>
    </source>
</evidence>
<dbReference type="Pfam" id="PF17779">
    <property type="entry name" value="WHD_NOD2"/>
    <property type="match status" value="1"/>
</dbReference>
<feature type="compositionally biased region" description="Polar residues" evidence="7">
    <location>
        <begin position="39"/>
        <end position="53"/>
    </location>
</feature>
<dbReference type="Gene3D" id="3.80.10.10">
    <property type="entry name" value="Ribonuclease Inhibitor"/>
    <property type="match status" value="2"/>
</dbReference>
<evidence type="ECO:0000313" key="10">
    <source>
        <dbReference type="Proteomes" id="UP000694523"/>
    </source>
</evidence>
<feature type="domain" description="NACHT" evidence="8">
    <location>
        <begin position="237"/>
        <end position="383"/>
    </location>
</feature>
<evidence type="ECO:0000259" key="8">
    <source>
        <dbReference type="PROSITE" id="PS50837"/>
    </source>
</evidence>
<feature type="region of interest" description="Disordered" evidence="7">
    <location>
        <begin position="1"/>
        <end position="136"/>
    </location>
</feature>
<evidence type="ECO:0000313" key="9">
    <source>
        <dbReference type="Ensembl" id="ENSNMLP00000020437.1"/>
    </source>
</evidence>
<dbReference type="SMART" id="SM00368">
    <property type="entry name" value="LRR_RI"/>
    <property type="match status" value="9"/>
</dbReference>
<reference evidence="9" key="2">
    <citation type="submission" date="2025-09" db="UniProtKB">
        <authorList>
            <consortium name="Ensembl"/>
        </authorList>
    </citation>
    <scope>IDENTIFICATION</scope>
</reference>
<accession>A0A8C6THE2</accession>
<sequence>MEADGEVSPPGKGQNAVPPSTESVRSKTPPPEFSEEPRSANTRQSAVPPSSESVRSKTPPPEFSEESRSTTTRSKTPPPEFSEEPRSATTSSLLFSLQETPPAPDCVSLRSKNPPLEFSIDPGPAPVKRSGSSDSEDFSLLDRAPGLELDPFTAAQREHKESLKSRCDIVTEGIEGAGETVSLNRIYTELFITEKQREEDQHEVQRLQAGFKNVVQETSIRCHDIFKPLPCDQRPVRTVLTSGVAGVGKTFSVLKFCLDWAQGSENQELELVVPLSFRELNLATGQVPVASGQVPVVPADCSLLELMHMFHPALQPLTAQSLTHRKLLFIFDGLDENRLPLDFTCEFIHEVTQTSEVSKLLINLFRGKLLPDALIWTTTRPAAANQVPASCVHRLTEVRGFTDTQKEEFFTKRFTDPQRCSTVLRHLRASQSLHTMCQIPVFCWITSTVLDHMLESDESGPLPQTLTDMYARFLLVQTYRKRKYRPEGGAMEVTQSDCDLLLKLGRLAFEHLQSGNIMFYQKDLQQVGLDLSEAALYSGLCTKILKEESVIFRQSVYCFIHLSVQEFLAAVYMLRCFNHNQTEQVKEFLSDWEENLPLDIFLKMSLEKSFENQSGRLDLFVRFLHGLSKESNQALLRSLLGPVRTDAETTQEIVRNLKERNTGRISANGSITVFSCLTEMNDRSVHGQILDVLKAEFGSEEEKLAEFHCGSLAQKLQMPQEVLDELDIKRFRRMPDGKLKLVPPNTCREATILWNGLSKEHAEVVASALKSSSSQLRLLDLWLRDGDAVEAFCDGLRDPHCRLDTLSLHHSRLSKSSCCSLASALKSNPSHLRKLDVSWNEELQDPGVEQLCAFLQSPECLLDILRLENCRLGKGSCSSLASALTMNPCHLRELDVTENELTDAGVQYFCDALQTPHLKLEHLRLDNCSLSEASCSSLASALILNPSSNLKKLDFSVNEVCDSGVELLSEYLRSPNCRLEAIELKACGLTDRSCAVLASSLNVFMKDLRLNWNENMKDSGVEHMSGFVRSPHCGLEVLRFRGCGVSGTGCSSLASALESTPSSPLRELDLCENSLSPGDVETLSKLLLNPQYKLEKLEWEEN</sequence>
<keyword evidence="10" id="KW-1185">Reference proteome</keyword>
<reference evidence="9" key="1">
    <citation type="submission" date="2025-08" db="UniProtKB">
        <authorList>
            <consortium name="Ensembl"/>
        </authorList>
    </citation>
    <scope>IDENTIFICATION</scope>
</reference>
<protein>
    <recommendedName>
        <fullName evidence="8">NACHT domain-containing protein</fullName>
    </recommendedName>
</protein>
<dbReference type="Ensembl" id="ENSNMLT00000022936.1">
    <property type="protein sequence ID" value="ENSNMLP00000020437.1"/>
    <property type="gene ID" value="ENSNMLG00000013339.1"/>
</dbReference>
<evidence type="ECO:0000256" key="3">
    <source>
        <dbReference type="ARBA" id="ARBA00022614"/>
    </source>
</evidence>
<dbReference type="InterPro" id="IPR029495">
    <property type="entry name" value="NACHT-assoc"/>
</dbReference>
<dbReference type="InterPro" id="IPR041075">
    <property type="entry name" value="NOD1/2_WH"/>
</dbReference>
<name>A0A8C6THE2_9GOBI</name>
<dbReference type="InterPro" id="IPR001611">
    <property type="entry name" value="Leu-rich_rpt"/>
</dbReference>
<dbReference type="InterPro" id="IPR041267">
    <property type="entry name" value="NLRP_HD2"/>
</dbReference>
<feature type="compositionally biased region" description="Polar residues" evidence="7">
    <location>
        <begin position="87"/>
        <end position="99"/>
    </location>
</feature>
<dbReference type="GO" id="GO:0005737">
    <property type="term" value="C:cytoplasm"/>
    <property type="evidence" value="ECO:0007669"/>
    <property type="project" value="UniProtKB-SubCell"/>
</dbReference>
<dbReference type="PROSITE" id="PS50837">
    <property type="entry name" value="NACHT"/>
    <property type="match status" value="1"/>
</dbReference>
<evidence type="ECO:0000256" key="5">
    <source>
        <dbReference type="ARBA" id="ARBA00022741"/>
    </source>
</evidence>
<evidence type="ECO:0000256" key="7">
    <source>
        <dbReference type="SAM" id="MobiDB-lite"/>
    </source>
</evidence>
<keyword evidence="5" id="KW-0547">Nucleotide-binding</keyword>
<keyword evidence="3" id="KW-0433">Leucine-rich repeat</keyword>
<dbReference type="GO" id="GO:0005524">
    <property type="term" value="F:ATP binding"/>
    <property type="evidence" value="ECO:0007669"/>
    <property type="project" value="UniProtKB-KW"/>
</dbReference>
<dbReference type="AlphaFoldDB" id="A0A8C6THE2"/>
<dbReference type="PANTHER" id="PTHR24106">
    <property type="entry name" value="NACHT, LRR AND CARD DOMAINS-CONTAINING"/>
    <property type="match status" value="1"/>
</dbReference>
<keyword evidence="2" id="KW-0963">Cytoplasm</keyword>
<dbReference type="Pfam" id="PF13516">
    <property type="entry name" value="LRR_6"/>
    <property type="match status" value="2"/>
</dbReference>
<comment type="subcellular location">
    <subcellularLocation>
        <location evidence="1">Cytoplasm</location>
    </subcellularLocation>
</comment>
<dbReference type="InterPro" id="IPR007111">
    <property type="entry name" value="NACHT_NTPase"/>
</dbReference>
<dbReference type="Pfam" id="PF17776">
    <property type="entry name" value="NLRC4_HD2"/>
    <property type="match status" value="1"/>
</dbReference>
<evidence type="ECO:0000256" key="1">
    <source>
        <dbReference type="ARBA" id="ARBA00004496"/>
    </source>
</evidence>
<dbReference type="Pfam" id="PF14484">
    <property type="entry name" value="FISNA"/>
    <property type="match status" value="1"/>
</dbReference>